<dbReference type="Gene3D" id="3.40.630.30">
    <property type="match status" value="1"/>
</dbReference>
<dbReference type="PROSITE" id="PS51186">
    <property type="entry name" value="GNAT"/>
    <property type="match status" value="1"/>
</dbReference>
<dbReference type="InterPro" id="IPR013815">
    <property type="entry name" value="ATP_grasp_subdomain_1"/>
</dbReference>
<dbReference type="Gene3D" id="3.40.50.261">
    <property type="entry name" value="Succinyl-CoA synthetase domains"/>
    <property type="match status" value="2"/>
</dbReference>
<dbReference type="SUPFAM" id="SSF51735">
    <property type="entry name" value="NAD(P)-binding Rossmann-fold domains"/>
    <property type="match status" value="1"/>
</dbReference>
<dbReference type="SUPFAM" id="SSF55729">
    <property type="entry name" value="Acyl-CoA N-acyltransferases (Nat)"/>
    <property type="match status" value="1"/>
</dbReference>
<dbReference type="InterPro" id="IPR043938">
    <property type="entry name" value="Ligase_CoA_dom"/>
</dbReference>
<dbReference type="Pfam" id="PF00583">
    <property type="entry name" value="Acetyltransf_1"/>
    <property type="match status" value="1"/>
</dbReference>
<proteinExistence type="predicted"/>
<feature type="domain" description="N-acetyltransferase" evidence="1">
    <location>
        <begin position="21"/>
        <end position="178"/>
    </location>
</feature>
<gene>
    <name evidence="2" type="ORF">ABWK59_00670</name>
</gene>
<dbReference type="Pfam" id="PF13380">
    <property type="entry name" value="CoA_binding_2"/>
    <property type="match status" value="1"/>
</dbReference>
<reference evidence="2" key="1">
    <citation type="submission" date="2024-06" db="EMBL/GenBank/DDBJ databases">
        <title>The genome sequences of Kitasatospora sp. strain HUAS MG31.</title>
        <authorList>
            <person name="Mo P."/>
        </authorList>
    </citation>
    <scope>NUCLEOTIDE SEQUENCE</scope>
    <source>
        <strain evidence="2">HUAS MG31</strain>
    </source>
</reference>
<dbReference type="EMBL" id="CP159872">
    <property type="protein sequence ID" value="XCM77566.1"/>
    <property type="molecule type" value="Genomic_DNA"/>
</dbReference>
<dbReference type="GO" id="GO:0043758">
    <property type="term" value="F:acetate-CoA ligase (ADP-forming) activity"/>
    <property type="evidence" value="ECO:0007669"/>
    <property type="project" value="InterPro"/>
</dbReference>
<protein>
    <submittedName>
        <fullName evidence="2">Bifunctional GNAT family N-acetyltransferase/acetate--CoA ligase family protein</fullName>
    </submittedName>
</protein>
<dbReference type="SMART" id="SM00881">
    <property type="entry name" value="CoA_binding"/>
    <property type="match status" value="1"/>
</dbReference>
<dbReference type="CDD" id="cd04301">
    <property type="entry name" value="NAT_SF"/>
    <property type="match status" value="1"/>
</dbReference>
<dbReference type="SUPFAM" id="SSF56059">
    <property type="entry name" value="Glutathione synthetase ATP-binding domain-like"/>
    <property type="match status" value="1"/>
</dbReference>
<dbReference type="SUPFAM" id="SSF52210">
    <property type="entry name" value="Succinyl-CoA synthetase domains"/>
    <property type="match status" value="2"/>
</dbReference>
<accession>A0AAU8JR86</accession>
<evidence type="ECO:0000313" key="2">
    <source>
        <dbReference type="EMBL" id="XCM77566.1"/>
    </source>
</evidence>
<dbReference type="InterPro" id="IPR016181">
    <property type="entry name" value="Acyl_CoA_acyltransferase"/>
</dbReference>
<sequence length="914" mass="95830">MSTVQHLPSAVEALLADGTTALIRPLAPADHDAVLDLHAERMSDVSRRMRFFGASRRAPELTADRLCGPPRPGFLALGAWVGGDLVGEADYESEPGHEDAAELAVAVADAWQHRGVGTLLIEHLVHAARERGIHTIEADTLAGNRAVHRVFSDLGLPVHRHLDQGEIKVTVPLDESDEHYREAVDERGRAADVASLAALLRPRSVAVVGASRRLGSVGQAVLRKIREGGFTGEVWAVNPYAEQIAGEPAYPALGALPRVPDLAVLAVPPAVVASAAQECGRAGVRALVVLTSGLGADAARQLMHACRRHSMRLVGPNSLGIAQTDPEVRLDAEFGGAFPLPGTAGVAVQSGGVGIALLERLAWLGIGVSSFVSLGDKYDVSGNDLLQWWESDGHTDLALLHVESFGSPRAFARTARRVSRTIPVLTVDAGRSAAGRRGAASHTAAAATPTVTREALFRQAGITATRGIAELVETAALLHAQPLPGTRGAVAVVSNAGGIGILAADACVEAGLSVPELPAALTDELRALLPAAAGATNPVDTTAAIGLDELRSCVDMLVRSRAVDAVLVCLAPTALTTGERDGLVHALADGPARRRVPVVAVMLSQEVPVRYLSCVDGRRLPSYADPVTAARALAHAVDRARWLAEPTTAEAVVSDSDPASGRLLVDAFLGANPGGGWLDPVLTAQLLECYGLPLTLSIWAPDEHAVVLAAQSLRQLGHDGRVALKAYWQGQVHKSAAGAVRTGLTTDAEVRSAYREFTQHFGDRMAGAVVQPMAGPGLELLAGVVQDQVFGPLVVFGLGGTATDVMDDRSARLAPLTERDLSTMITDLRSAPLLLGRPGLPGVDLAAVGRVLAGLSRLAADLPEVVEADLNPLIARPDGLACVDARIRLEPRPTFDPYLRRLRRPVADPPKEEP</sequence>
<dbReference type="InterPro" id="IPR003781">
    <property type="entry name" value="CoA-bd"/>
</dbReference>
<evidence type="ECO:0000259" key="1">
    <source>
        <dbReference type="PROSITE" id="PS51186"/>
    </source>
</evidence>
<dbReference type="Gene3D" id="3.40.50.720">
    <property type="entry name" value="NAD(P)-binding Rossmann-like Domain"/>
    <property type="match status" value="1"/>
</dbReference>
<dbReference type="PANTHER" id="PTHR42793:SF1">
    <property type="entry name" value="PEPTIDYL-LYSINE N-ACETYLTRANSFERASE PATZ"/>
    <property type="match status" value="1"/>
</dbReference>
<dbReference type="GO" id="GO:0005524">
    <property type="term" value="F:ATP binding"/>
    <property type="evidence" value="ECO:0007669"/>
    <property type="project" value="InterPro"/>
</dbReference>
<dbReference type="InterPro" id="IPR000182">
    <property type="entry name" value="GNAT_dom"/>
</dbReference>
<dbReference type="GO" id="GO:0016747">
    <property type="term" value="F:acyltransferase activity, transferring groups other than amino-acyl groups"/>
    <property type="evidence" value="ECO:0007669"/>
    <property type="project" value="InterPro"/>
</dbReference>
<dbReference type="Gene3D" id="3.30.470.20">
    <property type="entry name" value="ATP-grasp fold, B domain"/>
    <property type="match status" value="1"/>
</dbReference>
<dbReference type="Pfam" id="PF13549">
    <property type="entry name" value="ATP-grasp_5"/>
    <property type="match status" value="1"/>
</dbReference>
<dbReference type="KEGG" id="kcm:ABWK59_00670"/>
<dbReference type="Gene3D" id="3.30.1490.20">
    <property type="entry name" value="ATP-grasp fold, A domain"/>
    <property type="match status" value="1"/>
</dbReference>
<dbReference type="RefSeq" id="WP_354637202.1">
    <property type="nucleotide sequence ID" value="NZ_CP159872.1"/>
</dbReference>
<keyword evidence="2" id="KW-0436">Ligase</keyword>
<dbReference type="Pfam" id="PF13607">
    <property type="entry name" value="Succ_CoA_lig"/>
    <property type="match status" value="1"/>
</dbReference>
<dbReference type="InterPro" id="IPR036291">
    <property type="entry name" value="NAD(P)-bd_dom_sf"/>
</dbReference>
<dbReference type="AlphaFoldDB" id="A0AAU8JR86"/>
<dbReference type="PANTHER" id="PTHR42793">
    <property type="entry name" value="COA BINDING DOMAIN CONTAINING PROTEIN"/>
    <property type="match status" value="1"/>
</dbReference>
<dbReference type="InterPro" id="IPR032875">
    <property type="entry name" value="Succ_CoA_lig_flav_dom"/>
</dbReference>
<organism evidence="2">
    <name type="scientific">Kitasatospora camelliae</name>
    <dbReference type="NCBI Taxonomy" id="3156397"/>
    <lineage>
        <taxon>Bacteria</taxon>
        <taxon>Bacillati</taxon>
        <taxon>Actinomycetota</taxon>
        <taxon>Actinomycetes</taxon>
        <taxon>Kitasatosporales</taxon>
        <taxon>Streptomycetaceae</taxon>
        <taxon>Kitasatospora</taxon>
    </lineage>
</organism>
<name>A0AAU8JR86_9ACTN</name>
<dbReference type="InterPro" id="IPR016102">
    <property type="entry name" value="Succinyl-CoA_synth-like"/>
</dbReference>
<dbReference type="Pfam" id="PF19045">
    <property type="entry name" value="Ligase_CoA_2"/>
    <property type="match status" value="1"/>
</dbReference>